<keyword evidence="6" id="KW-0949">S-adenosyl-L-methionine</keyword>
<evidence type="ECO:0000256" key="4">
    <source>
        <dbReference type="ARBA" id="ARBA00022603"/>
    </source>
</evidence>
<keyword evidence="3" id="KW-0963">Cytoplasm</keyword>
<evidence type="ECO:0000256" key="1">
    <source>
        <dbReference type="ARBA" id="ARBA00004123"/>
    </source>
</evidence>
<dbReference type="GO" id="GO:0007507">
    <property type="term" value="P:heart development"/>
    <property type="evidence" value="ECO:0007669"/>
    <property type="project" value="TreeGrafter"/>
</dbReference>
<dbReference type="AlphaFoldDB" id="A0A9D3MAX3"/>
<dbReference type="InterPro" id="IPR044421">
    <property type="entry name" value="SMYD4_SET"/>
</dbReference>
<feature type="region of interest" description="Disordered" evidence="13">
    <location>
        <begin position="331"/>
        <end position="354"/>
    </location>
</feature>
<dbReference type="Gene3D" id="2.170.270.10">
    <property type="entry name" value="SET domain"/>
    <property type="match status" value="1"/>
</dbReference>
<name>A0A9D3MAX3_ANGAN</name>
<dbReference type="SUPFAM" id="SSF144232">
    <property type="entry name" value="HIT/MYND zinc finger-like"/>
    <property type="match status" value="1"/>
</dbReference>
<dbReference type="CDD" id="cd10536">
    <property type="entry name" value="SET_SMYD4"/>
    <property type="match status" value="1"/>
</dbReference>
<feature type="domain" description="MYND-type" evidence="14">
    <location>
        <begin position="260"/>
        <end position="299"/>
    </location>
</feature>
<dbReference type="GO" id="GO:0005737">
    <property type="term" value="C:cytoplasm"/>
    <property type="evidence" value="ECO:0007669"/>
    <property type="project" value="UniProtKB-SubCell"/>
</dbReference>
<accession>A0A9D3MAX3</accession>
<reference evidence="15" key="1">
    <citation type="submission" date="2021-01" db="EMBL/GenBank/DDBJ databases">
        <title>A chromosome-scale assembly of European eel, Anguilla anguilla.</title>
        <authorList>
            <person name="Henkel C."/>
            <person name="Jong-Raadsen S.A."/>
            <person name="Dufour S."/>
            <person name="Weltzien F.-A."/>
            <person name="Palstra A.P."/>
            <person name="Pelster B."/>
            <person name="Spaink H.P."/>
            <person name="Van Den Thillart G.E."/>
            <person name="Jansen H."/>
            <person name="Zahm M."/>
            <person name="Klopp C."/>
            <person name="Cedric C."/>
            <person name="Louis A."/>
            <person name="Berthelot C."/>
            <person name="Parey E."/>
            <person name="Roest Crollius H."/>
            <person name="Montfort J."/>
            <person name="Robinson-Rechavi M."/>
            <person name="Bucao C."/>
            <person name="Bouchez O."/>
            <person name="Gislard M."/>
            <person name="Lluch J."/>
            <person name="Milhes M."/>
            <person name="Lampietro C."/>
            <person name="Lopez Roques C."/>
            <person name="Donnadieu C."/>
            <person name="Braasch I."/>
            <person name="Desvignes T."/>
            <person name="Postlethwait J."/>
            <person name="Bobe J."/>
            <person name="Guiguen Y."/>
            <person name="Dirks R."/>
        </authorList>
    </citation>
    <scope>NUCLEOTIDE SEQUENCE</scope>
    <source>
        <strain evidence="15">Tag_6206</strain>
        <tissue evidence="15">Liver</tissue>
    </source>
</reference>
<dbReference type="InterPro" id="IPR052097">
    <property type="entry name" value="SET-MYND_domain_protein"/>
</dbReference>
<keyword evidence="9" id="KW-0862">Zinc</keyword>
<dbReference type="Gene3D" id="1.25.40.10">
    <property type="entry name" value="Tetratricopeptide repeat domain"/>
    <property type="match status" value="2"/>
</dbReference>
<dbReference type="Proteomes" id="UP001044222">
    <property type="component" value="Chromosome 8"/>
</dbReference>
<evidence type="ECO:0000256" key="10">
    <source>
        <dbReference type="ARBA" id="ARBA00023242"/>
    </source>
</evidence>
<evidence type="ECO:0000313" key="15">
    <source>
        <dbReference type="EMBL" id="KAG5843955.1"/>
    </source>
</evidence>
<evidence type="ECO:0000256" key="5">
    <source>
        <dbReference type="ARBA" id="ARBA00022679"/>
    </source>
</evidence>
<keyword evidence="7" id="KW-0479">Metal-binding</keyword>
<evidence type="ECO:0000256" key="9">
    <source>
        <dbReference type="ARBA" id="ARBA00022833"/>
    </source>
</evidence>
<evidence type="ECO:0000313" key="16">
    <source>
        <dbReference type="Proteomes" id="UP001044222"/>
    </source>
</evidence>
<comment type="caution">
    <text evidence="15">The sequence shown here is derived from an EMBL/GenBank/DDBJ whole genome shotgun (WGS) entry which is preliminary data.</text>
</comment>
<evidence type="ECO:0000256" key="12">
    <source>
        <dbReference type="PROSITE-ProRule" id="PRU00134"/>
    </source>
</evidence>
<evidence type="ECO:0000256" key="8">
    <source>
        <dbReference type="ARBA" id="ARBA00022771"/>
    </source>
</evidence>
<dbReference type="GO" id="GO:0008270">
    <property type="term" value="F:zinc ion binding"/>
    <property type="evidence" value="ECO:0007669"/>
    <property type="project" value="UniProtKB-KW"/>
</dbReference>
<dbReference type="SUPFAM" id="SSF82199">
    <property type="entry name" value="SET domain"/>
    <property type="match status" value="1"/>
</dbReference>
<gene>
    <name evidence="15" type="ORF">ANANG_G00156380</name>
</gene>
<evidence type="ECO:0000256" key="3">
    <source>
        <dbReference type="ARBA" id="ARBA00022490"/>
    </source>
</evidence>
<feature type="region of interest" description="Disordered" evidence="13">
    <location>
        <begin position="455"/>
        <end position="479"/>
    </location>
</feature>
<evidence type="ECO:0000256" key="6">
    <source>
        <dbReference type="ARBA" id="ARBA00022691"/>
    </source>
</evidence>
<dbReference type="Pfam" id="PF01753">
    <property type="entry name" value="zf-MYND"/>
    <property type="match status" value="1"/>
</dbReference>
<organism evidence="15 16">
    <name type="scientific">Anguilla anguilla</name>
    <name type="common">European freshwater eel</name>
    <name type="synonym">Muraena anguilla</name>
    <dbReference type="NCBI Taxonomy" id="7936"/>
    <lineage>
        <taxon>Eukaryota</taxon>
        <taxon>Metazoa</taxon>
        <taxon>Chordata</taxon>
        <taxon>Craniata</taxon>
        <taxon>Vertebrata</taxon>
        <taxon>Euteleostomi</taxon>
        <taxon>Actinopterygii</taxon>
        <taxon>Neopterygii</taxon>
        <taxon>Teleostei</taxon>
        <taxon>Anguilliformes</taxon>
        <taxon>Anguillidae</taxon>
        <taxon>Anguilla</taxon>
    </lineage>
</organism>
<dbReference type="EMBL" id="JAFIRN010000008">
    <property type="protein sequence ID" value="KAG5843955.1"/>
    <property type="molecule type" value="Genomic_DNA"/>
</dbReference>
<comment type="subcellular location">
    <subcellularLocation>
        <location evidence="2">Cytoplasm</location>
    </subcellularLocation>
    <subcellularLocation>
        <location evidence="1">Nucleus</location>
    </subcellularLocation>
</comment>
<dbReference type="GO" id="GO:0032259">
    <property type="term" value="P:methylation"/>
    <property type="evidence" value="ECO:0007669"/>
    <property type="project" value="UniProtKB-KW"/>
</dbReference>
<comment type="catalytic activity">
    <reaction evidence="11">
        <text>L-lysyl-[protein] + S-adenosyl-L-methionine = N(6)-methyl-L-lysyl-[protein] + S-adenosyl-L-homocysteine + H(+)</text>
        <dbReference type="Rhea" id="RHEA:51736"/>
        <dbReference type="Rhea" id="RHEA-COMP:9752"/>
        <dbReference type="Rhea" id="RHEA-COMP:13053"/>
        <dbReference type="ChEBI" id="CHEBI:15378"/>
        <dbReference type="ChEBI" id="CHEBI:29969"/>
        <dbReference type="ChEBI" id="CHEBI:57856"/>
        <dbReference type="ChEBI" id="CHEBI:59789"/>
        <dbReference type="ChEBI" id="CHEBI:61929"/>
    </reaction>
</comment>
<evidence type="ECO:0000256" key="13">
    <source>
        <dbReference type="SAM" id="MobiDB-lite"/>
    </source>
</evidence>
<dbReference type="PANTHER" id="PTHR46165">
    <property type="entry name" value="SET AND MYND DOMAIN-CONTAINING PROTEIN 4"/>
    <property type="match status" value="1"/>
</dbReference>
<dbReference type="Gene3D" id="6.10.140.2220">
    <property type="match status" value="1"/>
</dbReference>
<keyword evidence="8 12" id="KW-0863">Zinc-finger</keyword>
<evidence type="ECO:0000256" key="11">
    <source>
        <dbReference type="ARBA" id="ARBA00048985"/>
    </source>
</evidence>
<dbReference type="InterPro" id="IPR046341">
    <property type="entry name" value="SET_dom_sf"/>
</dbReference>
<evidence type="ECO:0000256" key="2">
    <source>
        <dbReference type="ARBA" id="ARBA00004496"/>
    </source>
</evidence>
<keyword evidence="16" id="KW-1185">Reference proteome</keyword>
<sequence>MDLPCLEWHEHVEQKWKRLSIDQKKAFSTLSEVDAIFAFGQSLLNCRDLQVLCGLSEGFQVQKNPQSAGTFRERGNLSFKARDYAAAVSHYSKGVCHAAQGGEELSLCLANRSAALFHLSLYQECLQDISRALDQGYPSHLQQKLLDRKAQCLKRLGQRAQDKEHDIDSNVKSISTEQRLPQAYGPGMVSCASPAVSLQFSPSKGRHLLAAEDIAAGDVVLEERAFSCVLIPGGSPVARPEKDRYMEVRDGGINTEDQHCHHCLRHTLSPVPCQGCSYARYCGERCQRDAWEGHHRWECPVGGELRAAGVLAHLALRVALRAGLEEVQKARGNGAHPSPVPVLEPANENVSKKEVEKEKGNEEVTHGNEMSNIPEVLQLGMGTSGGPESCNGTLIQGCDPTGRYQGNSYLCIHHLLPHLSGHEPGLRFLCAVTMATLCLRLQEVGPLPAAWGRGTLLGDERGSQSQSPEESGGGTPELSMLGATALRHMLQLRCNAQAVTMLKDKGSPGSAVHPRPGVTVTLRATGAVGAGQELLHCYGPHYTRMPVRERQRLLQEQYFFLCQCTACCQELGSEVKVQGAAATPELHCVQCGSALQGGEDGYVCSRASCDFQLSQADLAHRLQGLRAELDQAEQLLERDRPDDALRRLQAASGQASRFLPETHPLRGELADTSARAHAATGDWRQAAAQLRRSVAAVRAQYGRESVELGRQLFKLAQLHFNGGEPQPALSVIPKARRLLSLHCSPSCEELEELQAMEDCLQGVL</sequence>
<dbReference type="SUPFAM" id="SSF48452">
    <property type="entry name" value="TPR-like"/>
    <property type="match status" value="2"/>
</dbReference>
<dbReference type="InterPro" id="IPR011990">
    <property type="entry name" value="TPR-like_helical_dom_sf"/>
</dbReference>
<dbReference type="PROSITE" id="PS50865">
    <property type="entry name" value="ZF_MYND_2"/>
    <property type="match status" value="1"/>
</dbReference>
<protein>
    <recommendedName>
        <fullName evidence="14">MYND-type domain-containing protein</fullName>
    </recommendedName>
</protein>
<keyword evidence="5" id="KW-0808">Transferase</keyword>
<dbReference type="PANTHER" id="PTHR46165:SF2">
    <property type="entry name" value="SET AND MYND DOMAIN-CONTAINING PROTEIN 4"/>
    <property type="match status" value="1"/>
</dbReference>
<dbReference type="GO" id="GO:0008168">
    <property type="term" value="F:methyltransferase activity"/>
    <property type="evidence" value="ECO:0007669"/>
    <property type="project" value="UniProtKB-KW"/>
</dbReference>
<proteinExistence type="predicted"/>
<dbReference type="GO" id="GO:0005634">
    <property type="term" value="C:nucleus"/>
    <property type="evidence" value="ECO:0007669"/>
    <property type="project" value="UniProtKB-SubCell"/>
</dbReference>
<evidence type="ECO:0000259" key="14">
    <source>
        <dbReference type="PROSITE" id="PS50865"/>
    </source>
</evidence>
<dbReference type="GO" id="GO:0042826">
    <property type="term" value="F:histone deacetylase binding"/>
    <property type="evidence" value="ECO:0007669"/>
    <property type="project" value="TreeGrafter"/>
</dbReference>
<dbReference type="InterPro" id="IPR002893">
    <property type="entry name" value="Znf_MYND"/>
</dbReference>
<keyword evidence="10" id="KW-0539">Nucleus</keyword>
<evidence type="ECO:0000256" key="7">
    <source>
        <dbReference type="ARBA" id="ARBA00022723"/>
    </source>
</evidence>
<keyword evidence="4" id="KW-0489">Methyltransferase</keyword>
<dbReference type="Gene3D" id="1.10.220.160">
    <property type="match status" value="1"/>
</dbReference>